<keyword evidence="11" id="KW-1185">Reference proteome</keyword>
<dbReference type="InterPro" id="IPR023828">
    <property type="entry name" value="Peptidase_S8_Ser-AS"/>
</dbReference>
<dbReference type="CDD" id="cd04818">
    <property type="entry name" value="PA_subtilisin_1"/>
    <property type="match status" value="1"/>
</dbReference>
<dbReference type="Gene3D" id="2.60.40.3010">
    <property type="match status" value="1"/>
</dbReference>
<dbReference type="SUPFAM" id="SSF52743">
    <property type="entry name" value="Subtilisin-like"/>
    <property type="match status" value="1"/>
</dbReference>
<feature type="active site" description="Charge relay system" evidence="5">
    <location>
        <position position="258"/>
    </location>
</feature>
<proteinExistence type="inferred from homology"/>
<feature type="domain" description="Inhibitor I9" evidence="9">
    <location>
        <begin position="58"/>
        <end position="158"/>
    </location>
</feature>
<dbReference type="Gene3D" id="2.60.40.2810">
    <property type="match status" value="1"/>
</dbReference>
<feature type="signal peptide" evidence="6">
    <location>
        <begin position="1"/>
        <end position="23"/>
    </location>
</feature>
<comment type="caution">
    <text evidence="10">The sequence shown here is derived from an EMBL/GenBank/DDBJ whole genome shotgun (WGS) entry which is preliminary data.</text>
</comment>
<keyword evidence="4 5" id="KW-0720">Serine protease</keyword>
<dbReference type="PROSITE" id="PS00138">
    <property type="entry name" value="SUBTILASE_SER"/>
    <property type="match status" value="1"/>
</dbReference>
<dbReference type="Gene3D" id="3.50.30.30">
    <property type="match status" value="1"/>
</dbReference>
<sequence>MQRKGYSLLAVAVSAALAGPVLASAPEKSQYSPEVENLISFDTSIKNKVKLEQRPNYFIVKLENAPLAKAASVSEKSVQAKGNRLDMSSAAAVKHSAVLAAERQSFAQSLKKSIPDAQVERHYDTVMNAVVVTSESDIFEQLSAMPGVAQVYREEMYYEQMDASLDLIKAKQVWEQLGGNAEAGKGVKVAVIDGGIRPENPMFRDTGFTAPEVRATDDYCATTKPDFCNNKLIVARYSAPTFATIPQEYMSPLGQGGHGTHVAGTVTGMPTKVFFNGSGNTDDKGIVVTEAKEGFTEVDVSGVAPGAYLMAYKALFQVFRADGTVTGSGSNIMLLEALDWAVKDGADVINNSWGGGAGGDPAASPYRDSFLAAEAAGVVVVTAAGNDGPTAKTIGCPACIESGITVASTTHGRYFANKVTAGGQDFLAIAGSEFKTTVKDMKEDISAPLVLASVVAPTNALGCTAFPADTFLGKIAVISRGTCAFSDKANNAAAAGAVGLIVIQNSDGEPSTMSTPGITIPAVMISKADGAKLVADAVATISIQADKVMSAQFTDIMSDFSSRGPNGNSNFLKPDIGAPGSSILSSTSPDAFADSRTFQLNSGTSMASPHVAGAAVVMKQLYPDWTAVEIKTALTSTAVNGLKKEDSVTATTPFDVGAGRLDLERAIKAGVTFDKPSFAQDPCVAECTFTRTIRNMTDEEVTWTPSLSLSDAGMTGEFNVSSVTLKPYGTEGDSAEFSLKLNGSFAALNTWSFGKVEWTASDASIPSATMPIAVRVATSSDSSMISAVSVGELSPDAPAQVSTTFNNKAFTGQISVVSRLPAGTKLVESSGVATVTGGTQFLFDAKGDTPAVSWSGRLNVPGMRLNTDTPINYELATNGGTRIACTGGCDEFYQGLNVGGIGMPVTFNGQTYSRVYVSDNGIINFSNTATTPAASFTNQQLPSPTAPNNLIAPFWADMDLAGGGTGGGNLYYSILTVSGVNYLVVEWNKVRVYDDASGNEYTFQAWMALNAPEDIFFNYLAMGPMPANVTVGAEDTAGTLGLSRYYNGTGTAPVSSQALALTTVAGGRLAMNYSVENTGELELGKADVITVDEDTASSALDVLANDATSFEKIIKAQVSSNGQVYDAFNKLKVNAQGALTNPVVVTAPANGTVTVTDGQFVYTPAADFNGTDSFTYQAQDESGTKTAPTTVAVTVNAVNDAPTLVAGAAVTVNEGASATLAVVGADVDGDALTYTWTQVSGPAISITANTASVTVTAPSVTANTTAVFSVVASDGTLSSNTVQVTLNITDVPAPVVTPPKKSSGSLGWLSLMLLPLAFLRRRRN</sequence>
<keyword evidence="3 5" id="KW-0378">Hydrolase</keyword>
<evidence type="ECO:0000256" key="2">
    <source>
        <dbReference type="ARBA" id="ARBA00022670"/>
    </source>
</evidence>
<reference evidence="10 11" key="1">
    <citation type="submission" date="2023-07" db="EMBL/GenBank/DDBJ databases">
        <title>Sorghum-associated microbial communities from plants grown in Nebraska, USA.</title>
        <authorList>
            <person name="Schachtman D."/>
        </authorList>
    </citation>
    <scope>NUCLEOTIDE SEQUENCE [LARGE SCALE GENOMIC DNA]</scope>
    <source>
        <strain evidence="10 11">4138</strain>
    </source>
</reference>
<evidence type="ECO:0000259" key="9">
    <source>
        <dbReference type="Pfam" id="PF05922"/>
    </source>
</evidence>
<dbReference type="PIRSF" id="PIRSF037898">
    <property type="entry name" value="Subtilisin_rel_Sputw3181_3341"/>
    <property type="match status" value="1"/>
</dbReference>
<dbReference type="NCBIfam" id="TIGR03501">
    <property type="entry name" value="GlyGly_CTERM"/>
    <property type="match status" value="1"/>
</dbReference>
<evidence type="ECO:0000313" key="11">
    <source>
        <dbReference type="Proteomes" id="UP001257909"/>
    </source>
</evidence>
<dbReference type="InterPro" id="IPR045051">
    <property type="entry name" value="SBT"/>
</dbReference>
<organism evidence="10 11">
    <name type="scientific">Rheinheimera soli</name>
    <dbReference type="NCBI Taxonomy" id="443616"/>
    <lineage>
        <taxon>Bacteria</taxon>
        <taxon>Pseudomonadati</taxon>
        <taxon>Pseudomonadota</taxon>
        <taxon>Gammaproteobacteria</taxon>
        <taxon>Chromatiales</taxon>
        <taxon>Chromatiaceae</taxon>
        <taxon>Rheinheimera</taxon>
    </lineage>
</organism>
<evidence type="ECO:0000256" key="1">
    <source>
        <dbReference type="ARBA" id="ARBA00011073"/>
    </source>
</evidence>
<dbReference type="InterPro" id="IPR017312">
    <property type="entry name" value="Subtilisin_Alteromonadales"/>
</dbReference>
<dbReference type="InterPro" id="IPR020008">
    <property type="entry name" value="GlyGly_CTERM"/>
</dbReference>
<evidence type="ECO:0000256" key="3">
    <source>
        <dbReference type="ARBA" id="ARBA00022801"/>
    </source>
</evidence>
<dbReference type="PROSITE" id="PS00137">
    <property type="entry name" value="SUBTILASE_HIS"/>
    <property type="match status" value="1"/>
</dbReference>
<evidence type="ECO:0000313" key="10">
    <source>
        <dbReference type="EMBL" id="MDR7122213.1"/>
    </source>
</evidence>
<feature type="active site" description="Charge relay system" evidence="5">
    <location>
        <position position="605"/>
    </location>
</feature>
<dbReference type="InterPro" id="IPR000209">
    <property type="entry name" value="Peptidase_S8/S53_dom"/>
</dbReference>
<feature type="domain" description="PA" evidence="8">
    <location>
        <begin position="447"/>
        <end position="533"/>
    </location>
</feature>
<dbReference type="InterPro" id="IPR022398">
    <property type="entry name" value="Peptidase_S8_His-AS"/>
</dbReference>
<name>A0ABU1W3A9_9GAMM</name>
<dbReference type="RefSeq" id="WP_310280210.1">
    <property type="nucleotide sequence ID" value="NZ_JAVDWR010000013.1"/>
</dbReference>
<dbReference type="PRINTS" id="PR00723">
    <property type="entry name" value="SUBTILISIN"/>
</dbReference>
<dbReference type="InterPro" id="IPR015500">
    <property type="entry name" value="Peptidase_S8_subtilisin-rel"/>
</dbReference>
<keyword evidence="6" id="KW-0732">Signal</keyword>
<dbReference type="PROSITE" id="PS51892">
    <property type="entry name" value="SUBTILASE"/>
    <property type="match status" value="1"/>
</dbReference>
<feature type="chain" id="PRO_5046745922" evidence="6">
    <location>
        <begin position="24"/>
        <end position="1324"/>
    </location>
</feature>
<feature type="domain" description="Peptidase S8/S53" evidence="7">
    <location>
        <begin position="184"/>
        <end position="649"/>
    </location>
</feature>
<dbReference type="Proteomes" id="UP001257909">
    <property type="component" value="Unassembled WGS sequence"/>
</dbReference>
<dbReference type="PANTHER" id="PTHR10795">
    <property type="entry name" value="PROPROTEIN CONVERTASE SUBTILISIN/KEXIN"/>
    <property type="match status" value="1"/>
</dbReference>
<dbReference type="GO" id="GO:0006508">
    <property type="term" value="P:proteolysis"/>
    <property type="evidence" value="ECO:0007669"/>
    <property type="project" value="UniProtKB-KW"/>
</dbReference>
<dbReference type="SUPFAM" id="SSF52025">
    <property type="entry name" value="PA domain"/>
    <property type="match status" value="1"/>
</dbReference>
<evidence type="ECO:0000256" key="4">
    <source>
        <dbReference type="ARBA" id="ARBA00022825"/>
    </source>
</evidence>
<evidence type="ECO:0000256" key="5">
    <source>
        <dbReference type="PROSITE-ProRule" id="PRU01240"/>
    </source>
</evidence>
<evidence type="ECO:0000259" key="7">
    <source>
        <dbReference type="Pfam" id="PF00082"/>
    </source>
</evidence>
<dbReference type="InterPro" id="IPR003137">
    <property type="entry name" value="PA_domain"/>
</dbReference>
<dbReference type="Pfam" id="PF05922">
    <property type="entry name" value="Inhibitor_I9"/>
    <property type="match status" value="1"/>
</dbReference>
<dbReference type="Pfam" id="PF00082">
    <property type="entry name" value="Peptidase_S8"/>
    <property type="match status" value="1"/>
</dbReference>
<accession>A0ABU1W3A9</accession>
<dbReference type="InterPro" id="IPR036852">
    <property type="entry name" value="Peptidase_S8/S53_dom_sf"/>
</dbReference>
<gene>
    <name evidence="10" type="ORF">J2W69_003171</name>
</gene>
<feature type="active site" description="Charge relay system" evidence="5">
    <location>
        <position position="193"/>
    </location>
</feature>
<dbReference type="Pfam" id="PF02225">
    <property type="entry name" value="PA"/>
    <property type="match status" value="1"/>
</dbReference>
<protein>
    <submittedName>
        <fullName evidence="10">Subtilisin family serine protease</fullName>
    </submittedName>
</protein>
<dbReference type="InterPro" id="IPR046450">
    <property type="entry name" value="PA_dom_sf"/>
</dbReference>
<dbReference type="Pfam" id="PF17963">
    <property type="entry name" value="Big_9"/>
    <property type="match status" value="2"/>
</dbReference>
<keyword evidence="2 5" id="KW-0645">Protease</keyword>
<dbReference type="Gene3D" id="3.40.50.200">
    <property type="entry name" value="Peptidase S8/S53 domain"/>
    <property type="match status" value="1"/>
</dbReference>
<comment type="similarity">
    <text evidence="1 5">Belongs to the peptidase S8 family.</text>
</comment>
<dbReference type="InterPro" id="IPR010259">
    <property type="entry name" value="S8pro/Inhibitor_I9"/>
</dbReference>
<evidence type="ECO:0000259" key="8">
    <source>
        <dbReference type="Pfam" id="PF02225"/>
    </source>
</evidence>
<dbReference type="EMBL" id="JAVDWR010000013">
    <property type="protein sequence ID" value="MDR7122213.1"/>
    <property type="molecule type" value="Genomic_DNA"/>
</dbReference>
<evidence type="ECO:0000256" key="6">
    <source>
        <dbReference type="SAM" id="SignalP"/>
    </source>
</evidence>
<dbReference type="GO" id="GO:0008233">
    <property type="term" value="F:peptidase activity"/>
    <property type="evidence" value="ECO:0007669"/>
    <property type="project" value="UniProtKB-KW"/>
</dbReference>